<dbReference type="Proteomes" id="UP000620064">
    <property type="component" value="Unassembled WGS sequence"/>
</dbReference>
<dbReference type="RefSeq" id="WP_188616405.1">
    <property type="nucleotide sequence ID" value="NZ_BMLV01000001.1"/>
</dbReference>
<accession>A0ABQ2NH36</accession>
<dbReference type="InterPro" id="IPR002523">
    <property type="entry name" value="MgTranspt_CorA/ZnTranspt_ZntB"/>
</dbReference>
<dbReference type="Gene3D" id="1.20.58.340">
    <property type="entry name" value="Magnesium transport protein CorA, transmembrane region"/>
    <property type="match status" value="2"/>
</dbReference>
<comment type="caution">
    <text evidence="7">The sequence shown here is derived from an EMBL/GenBank/DDBJ whole genome shotgun (WGS) entry which is preliminary data.</text>
</comment>
<dbReference type="SUPFAM" id="SSF143865">
    <property type="entry name" value="CorA soluble domain-like"/>
    <property type="match status" value="1"/>
</dbReference>
<feature type="transmembrane region" description="Helical" evidence="6">
    <location>
        <begin position="253"/>
        <end position="272"/>
    </location>
</feature>
<dbReference type="InterPro" id="IPR045861">
    <property type="entry name" value="CorA_cytoplasmic_dom"/>
</dbReference>
<dbReference type="InterPro" id="IPR047199">
    <property type="entry name" value="CorA-like"/>
</dbReference>
<proteinExistence type="inferred from homology"/>
<sequence>MKNIYHIDKKITKRDELSARTWISIEEPTEEDKKFLLDDLKIPVAFYNDIEDIDERPRIEIEDDWTFVLLRIPHKTTNEKSPFITIPLGIIYNEDYFVTITFYKADLLADFVSYYSTRKTIEETDKLNLILRFHLSASVWFLKYLKQINIQIKNAENDLERSIKNEDLQTLFNLEKSLVYFSTSLRSNEILLYRFKSQRKIKNILEEELLEDVEIELKQAIETSHIFSDILSGMMDAYASVISNNLNVIMKRLTSISIILMIPTLIASIYGMNVTNHLEKNPNGIYLILFGSIILSVLGAWLFLKKKWI</sequence>
<dbReference type="InterPro" id="IPR045863">
    <property type="entry name" value="CorA_TM1_TM2"/>
</dbReference>
<comment type="similarity">
    <text evidence="2">Belongs to the CorA metal ion transporter (MIT) (TC 1.A.35) family.</text>
</comment>
<dbReference type="PANTHER" id="PTHR47891">
    <property type="entry name" value="TRANSPORTER-RELATED"/>
    <property type="match status" value="1"/>
</dbReference>
<keyword evidence="3 6" id="KW-0812">Transmembrane</keyword>
<comment type="subcellular location">
    <subcellularLocation>
        <location evidence="1">Membrane</location>
        <topology evidence="1">Multi-pass membrane protein</topology>
    </subcellularLocation>
</comment>
<dbReference type="Gene3D" id="3.30.460.20">
    <property type="entry name" value="CorA soluble domain-like"/>
    <property type="match status" value="1"/>
</dbReference>
<gene>
    <name evidence="7" type="ORF">GCM10010992_04020</name>
</gene>
<organism evidence="7 8">
    <name type="scientific">Cloacibacterium rupense</name>
    <dbReference type="NCBI Taxonomy" id="517423"/>
    <lineage>
        <taxon>Bacteria</taxon>
        <taxon>Pseudomonadati</taxon>
        <taxon>Bacteroidota</taxon>
        <taxon>Flavobacteriia</taxon>
        <taxon>Flavobacteriales</taxon>
        <taxon>Weeksellaceae</taxon>
    </lineage>
</organism>
<dbReference type="CDD" id="cd12827">
    <property type="entry name" value="EcCorA_ZntB-like_u2"/>
    <property type="match status" value="1"/>
</dbReference>
<evidence type="ECO:0000256" key="1">
    <source>
        <dbReference type="ARBA" id="ARBA00004141"/>
    </source>
</evidence>
<dbReference type="SUPFAM" id="SSF144083">
    <property type="entry name" value="Magnesium transport protein CorA, transmembrane region"/>
    <property type="match status" value="1"/>
</dbReference>
<keyword evidence="4 6" id="KW-1133">Transmembrane helix</keyword>
<dbReference type="EMBL" id="BMLV01000001">
    <property type="protein sequence ID" value="GGP01878.1"/>
    <property type="molecule type" value="Genomic_DNA"/>
</dbReference>
<evidence type="ECO:0000313" key="7">
    <source>
        <dbReference type="EMBL" id="GGP01878.1"/>
    </source>
</evidence>
<dbReference type="PANTHER" id="PTHR47891:SF2">
    <property type="entry name" value="MAGNESIUM AND COBALT TRANSPORTER"/>
    <property type="match status" value="1"/>
</dbReference>
<keyword evidence="8" id="KW-1185">Reference proteome</keyword>
<feature type="transmembrane region" description="Helical" evidence="6">
    <location>
        <begin position="284"/>
        <end position="304"/>
    </location>
</feature>
<dbReference type="Pfam" id="PF01544">
    <property type="entry name" value="CorA"/>
    <property type="match status" value="1"/>
</dbReference>
<evidence type="ECO:0000256" key="3">
    <source>
        <dbReference type="ARBA" id="ARBA00022692"/>
    </source>
</evidence>
<reference evidence="8" key="1">
    <citation type="journal article" date="2019" name="Int. J. Syst. Evol. Microbiol.">
        <title>The Global Catalogue of Microorganisms (GCM) 10K type strain sequencing project: providing services to taxonomists for standard genome sequencing and annotation.</title>
        <authorList>
            <consortium name="The Broad Institute Genomics Platform"/>
            <consortium name="The Broad Institute Genome Sequencing Center for Infectious Disease"/>
            <person name="Wu L."/>
            <person name="Ma J."/>
        </authorList>
    </citation>
    <scope>NUCLEOTIDE SEQUENCE [LARGE SCALE GENOMIC DNA]</scope>
    <source>
        <strain evidence="8">CGMCC 1.7656</strain>
    </source>
</reference>
<evidence type="ECO:0000256" key="2">
    <source>
        <dbReference type="ARBA" id="ARBA00009765"/>
    </source>
</evidence>
<evidence type="ECO:0008006" key="9">
    <source>
        <dbReference type="Google" id="ProtNLM"/>
    </source>
</evidence>
<keyword evidence="5 6" id="KW-0472">Membrane</keyword>
<evidence type="ECO:0000313" key="8">
    <source>
        <dbReference type="Proteomes" id="UP000620064"/>
    </source>
</evidence>
<evidence type="ECO:0000256" key="4">
    <source>
        <dbReference type="ARBA" id="ARBA00022989"/>
    </source>
</evidence>
<evidence type="ECO:0000256" key="5">
    <source>
        <dbReference type="ARBA" id="ARBA00023136"/>
    </source>
</evidence>
<protein>
    <recommendedName>
        <fullName evidence="9">Magnesium transporter</fullName>
    </recommendedName>
</protein>
<evidence type="ECO:0000256" key="6">
    <source>
        <dbReference type="SAM" id="Phobius"/>
    </source>
</evidence>
<name>A0ABQ2NH36_9FLAO</name>